<dbReference type="EMBL" id="DYWV01000340">
    <property type="protein sequence ID" value="HJF41213.1"/>
    <property type="molecule type" value="Genomic_DNA"/>
</dbReference>
<reference evidence="2" key="1">
    <citation type="journal article" date="2021" name="PeerJ">
        <title>Extensive microbial diversity within the chicken gut microbiome revealed by metagenomics and culture.</title>
        <authorList>
            <person name="Gilroy R."/>
            <person name="Ravi A."/>
            <person name="Getino M."/>
            <person name="Pursley I."/>
            <person name="Horton D.L."/>
            <person name="Alikhan N.F."/>
            <person name="Baker D."/>
            <person name="Gharbi K."/>
            <person name="Hall N."/>
            <person name="Watson M."/>
            <person name="Adriaenssens E.M."/>
            <person name="Foster-Nyarko E."/>
            <person name="Jarju S."/>
            <person name="Secka A."/>
            <person name="Antonio M."/>
            <person name="Oren A."/>
            <person name="Chaudhuri R.R."/>
            <person name="La Ragione R."/>
            <person name="Hildebrand F."/>
            <person name="Pallen M.J."/>
        </authorList>
    </citation>
    <scope>NUCLEOTIDE SEQUENCE</scope>
    <source>
        <strain evidence="2">CHK193-16274</strain>
    </source>
</reference>
<dbReference type="AlphaFoldDB" id="A0A921KJD3"/>
<evidence type="ECO:0000313" key="2">
    <source>
        <dbReference type="EMBL" id="HJF41213.1"/>
    </source>
</evidence>
<protein>
    <submittedName>
        <fullName evidence="2">Uncharacterized protein</fullName>
    </submittedName>
</protein>
<accession>A0A921KJD3</accession>
<sequence length="170" mass="19154">MREAIGGTWLFQIVIVFILLFTGFMCLTINRSKAFNVKDQIIQTLQSYNGINYGDDAGSSEAIADIVDYIKDNSYRTAGNVPADEMVNGEKVSYDCYNRDGRIVHDNPVFCIARMPVGKDACAGETCFNELPDMTYYRVVVFYQLDLPIFKELFSFKIVGDTKTMYGGPQ</sequence>
<name>A0A921KJD3_9FIRM</name>
<evidence type="ECO:0000256" key="1">
    <source>
        <dbReference type="SAM" id="Phobius"/>
    </source>
</evidence>
<keyword evidence="1" id="KW-0812">Transmembrane</keyword>
<dbReference type="Proteomes" id="UP000749320">
    <property type="component" value="Unassembled WGS sequence"/>
</dbReference>
<feature type="transmembrane region" description="Helical" evidence="1">
    <location>
        <begin position="6"/>
        <end position="29"/>
    </location>
</feature>
<organism evidence="2 3">
    <name type="scientific">Thomasclavelia spiroformis</name>
    <dbReference type="NCBI Taxonomy" id="29348"/>
    <lineage>
        <taxon>Bacteria</taxon>
        <taxon>Bacillati</taxon>
        <taxon>Bacillota</taxon>
        <taxon>Erysipelotrichia</taxon>
        <taxon>Erysipelotrichales</taxon>
        <taxon>Coprobacillaceae</taxon>
        <taxon>Thomasclavelia</taxon>
    </lineage>
</organism>
<comment type="caution">
    <text evidence="2">The sequence shown here is derived from an EMBL/GenBank/DDBJ whole genome shotgun (WGS) entry which is preliminary data.</text>
</comment>
<keyword evidence="1" id="KW-1133">Transmembrane helix</keyword>
<evidence type="ECO:0000313" key="3">
    <source>
        <dbReference type="Proteomes" id="UP000749320"/>
    </source>
</evidence>
<proteinExistence type="predicted"/>
<gene>
    <name evidence="2" type="ORF">K8V91_09835</name>
</gene>
<reference evidence="2" key="2">
    <citation type="submission" date="2021-09" db="EMBL/GenBank/DDBJ databases">
        <authorList>
            <person name="Gilroy R."/>
        </authorList>
    </citation>
    <scope>NUCLEOTIDE SEQUENCE</scope>
    <source>
        <strain evidence="2">CHK193-16274</strain>
    </source>
</reference>
<keyword evidence="1" id="KW-0472">Membrane</keyword>